<dbReference type="GO" id="GO:0009231">
    <property type="term" value="P:riboflavin biosynthetic process"/>
    <property type="evidence" value="ECO:0007669"/>
    <property type="project" value="InterPro"/>
</dbReference>
<dbReference type="OrthoDB" id="195113at2"/>
<gene>
    <name evidence="2" type="ORF">LARV_00530</name>
</gene>
<organism evidence="2">
    <name type="scientific">Longilinea arvoryzae</name>
    <dbReference type="NCBI Taxonomy" id="360412"/>
    <lineage>
        <taxon>Bacteria</taxon>
        <taxon>Bacillati</taxon>
        <taxon>Chloroflexota</taxon>
        <taxon>Anaerolineae</taxon>
        <taxon>Anaerolineales</taxon>
        <taxon>Anaerolineaceae</taxon>
        <taxon>Longilinea</taxon>
    </lineage>
</organism>
<name>A0A0S7BH71_9CHLR</name>
<dbReference type="STRING" id="360412.LARV_00530"/>
<dbReference type="Pfam" id="PF01872">
    <property type="entry name" value="RibD_C"/>
    <property type="match status" value="1"/>
</dbReference>
<dbReference type="Gene3D" id="3.40.430.10">
    <property type="entry name" value="Dihydrofolate Reductase, subunit A"/>
    <property type="match status" value="1"/>
</dbReference>
<proteinExistence type="predicted"/>
<dbReference type="PANTHER" id="PTHR38011">
    <property type="entry name" value="DIHYDROFOLATE REDUCTASE FAMILY PROTEIN (AFU_ORTHOLOGUE AFUA_8G06820)"/>
    <property type="match status" value="1"/>
</dbReference>
<reference evidence="2" key="1">
    <citation type="submission" date="2015-07" db="EMBL/GenBank/DDBJ databases">
        <title>Draft Genome Sequences of Anaerolinea thermolimosa IMO-1, Bellilinea caldifistulae GOMI-1, Leptolinea tardivitalis YMTK-2, Levilinea saccharolytica KIBI-1,Longilinea arvoryzae KOME-1, Previously Described as Members of the Anaerolineaceae (Chloroflexi).</title>
        <authorList>
            <person name="Sekiguchi Y."/>
            <person name="Ohashi A."/>
            <person name="Matsuura N."/>
            <person name="Tourlousse M.D."/>
        </authorList>
    </citation>
    <scope>NUCLEOTIDE SEQUENCE [LARGE SCALE GENOMIC DNA]</scope>
    <source>
        <strain evidence="2">KOME-1</strain>
    </source>
</reference>
<dbReference type="InterPro" id="IPR050765">
    <property type="entry name" value="Riboflavin_Biosynth_HTPR"/>
</dbReference>
<dbReference type="SUPFAM" id="SSF53597">
    <property type="entry name" value="Dihydrofolate reductase-like"/>
    <property type="match status" value="1"/>
</dbReference>
<keyword evidence="3" id="KW-1185">Reference proteome</keyword>
<dbReference type="Proteomes" id="UP000055060">
    <property type="component" value="Unassembled WGS sequence"/>
</dbReference>
<dbReference type="PANTHER" id="PTHR38011:SF2">
    <property type="entry name" value="BIFUNCTIONAL DEAMINASE-REDUCTASE DOMAIN PROTEIN"/>
    <property type="match status" value="1"/>
</dbReference>
<dbReference type="InterPro" id="IPR002734">
    <property type="entry name" value="RibDG_C"/>
</dbReference>
<evidence type="ECO:0000259" key="1">
    <source>
        <dbReference type="Pfam" id="PF01872"/>
    </source>
</evidence>
<dbReference type="AlphaFoldDB" id="A0A0S7BH71"/>
<dbReference type="GO" id="GO:0008703">
    <property type="term" value="F:5-amino-6-(5-phosphoribosylamino)uracil reductase activity"/>
    <property type="evidence" value="ECO:0007669"/>
    <property type="project" value="InterPro"/>
</dbReference>
<dbReference type="InterPro" id="IPR024072">
    <property type="entry name" value="DHFR-like_dom_sf"/>
</dbReference>
<evidence type="ECO:0000313" key="3">
    <source>
        <dbReference type="Proteomes" id="UP000055060"/>
    </source>
</evidence>
<dbReference type="RefSeq" id="WP_075072190.1">
    <property type="nucleotide sequence ID" value="NZ_DF967972.1"/>
</dbReference>
<feature type="domain" description="Bacterial bifunctional deaminase-reductase C-terminal" evidence="1">
    <location>
        <begin position="2"/>
        <end position="174"/>
    </location>
</feature>
<sequence>MRKVIVLEHLSLDGVIQAPGAPDEDSSGGFAYGGWTAPFLDESLGTALERQMNLPFDLLLGRTTFDIWESYWPYHADAWPGVKTATKYVASNTRTSSAWQPSVFLDGDIAEKIAKIKQQPGPDLNVWGSGNLIQTLLKHDLIDAFWLMIYPVTLGAGKRLFAGGTIPAAFKVTEGIVAPNGVIVVNYERAGAVITGRVGS</sequence>
<dbReference type="EMBL" id="DF967972">
    <property type="protein sequence ID" value="GAP12794.1"/>
    <property type="molecule type" value="Genomic_DNA"/>
</dbReference>
<evidence type="ECO:0000313" key="2">
    <source>
        <dbReference type="EMBL" id="GAP12794.1"/>
    </source>
</evidence>
<accession>A0A0S7BH71</accession>
<protein>
    <submittedName>
        <fullName evidence="2">Dihydrofolate reductase</fullName>
    </submittedName>
</protein>